<comment type="caution">
    <text evidence="2">The sequence shown here is derived from an EMBL/GenBank/DDBJ whole genome shotgun (WGS) entry which is preliminary data.</text>
</comment>
<dbReference type="Pfam" id="PF04403">
    <property type="entry name" value="PqiA"/>
    <property type="match status" value="1"/>
</dbReference>
<reference evidence="2 3" key="1">
    <citation type="submission" date="2019-06" db="EMBL/GenBank/DDBJ databases">
        <title>Paenimaribius caenipelagi gen. nov., sp. nov., isolated from a tidal flat.</title>
        <authorList>
            <person name="Yoon J.-H."/>
        </authorList>
    </citation>
    <scope>NUCLEOTIDE SEQUENCE [LARGE SCALE GENOMIC DNA]</scope>
    <source>
        <strain evidence="2 3">JBTF-M29</strain>
    </source>
</reference>
<keyword evidence="3" id="KW-1185">Reference proteome</keyword>
<keyword evidence="1" id="KW-1133">Transmembrane helix</keyword>
<gene>
    <name evidence="2" type="ORF">FEV53_09465</name>
</gene>
<feature type="transmembrane region" description="Helical" evidence="1">
    <location>
        <begin position="46"/>
        <end position="77"/>
    </location>
</feature>
<dbReference type="AlphaFoldDB" id="A0A547Q2V1"/>
<proteinExistence type="predicted"/>
<keyword evidence="1" id="KW-0812">Transmembrane</keyword>
<feature type="transmembrane region" description="Helical" evidence="1">
    <location>
        <begin position="148"/>
        <end position="167"/>
    </location>
</feature>
<accession>A0A547Q2V1</accession>
<dbReference type="Proteomes" id="UP000318590">
    <property type="component" value="Unassembled WGS sequence"/>
</dbReference>
<evidence type="ECO:0000313" key="3">
    <source>
        <dbReference type="Proteomes" id="UP000318590"/>
    </source>
</evidence>
<sequence>MAGSSLDEVIACPECDALYHARMPEEGARLVCKRCHHVLIAPQKDAYLHVVSLALTTLFLMGGAIYFPFLGISAAGFENKTSVLKTVMAFLDEGFTVALSIFVAAFIIMIPAIRSILVIYVILPLMMGRKPAPYARTAFRVSEDLRPWSMAEIFIIGCAVALVKIVAYGKVEIGPAFWLFIVLVIVTVLQDISMDRWSIWKALERRS</sequence>
<dbReference type="OrthoDB" id="5291921at2"/>
<evidence type="ECO:0000256" key="1">
    <source>
        <dbReference type="SAM" id="Phobius"/>
    </source>
</evidence>
<protein>
    <submittedName>
        <fullName evidence="2">Paraquat-inducible protein A</fullName>
    </submittedName>
</protein>
<feature type="transmembrane region" description="Helical" evidence="1">
    <location>
        <begin position="97"/>
        <end position="127"/>
    </location>
</feature>
<feature type="transmembrane region" description="Helical" evidence="1">
    <location>
        <begin position="173"/>
        <end position="192"/>
    </location>
</feature>
<evidence type="ECO:0000313" key="2">
    <source>
        <dbReference type="EMBL" id="TRD20725.1"/>
    </source>
</evidence>
<dbReference type="EMBL" id="VFSV01000013">
    <property type="protein sequence ID" value="TRD20725.1"/>
    <property type="molecule type" value="Genomic_DNA"/>
</dbReference>
<dbReference type="InterPro" id="IPR007498">
    <property type="entry name" value="PqiA-like"/>
</dbReference>
<name>A0A547Q2V1_9RHOB</name>
<keyword evidence="1" id="KW-0472">Membrane</keyword>
<organism evidence="2 3">
    <name type="scientific">Palleronia caenipelagi</name>
    <dbReference type="NCBI Taxonomy" id="2489174"/>
    <lineage>
        <taxon>Bacteria</taxon>
        <taxon>Pseudomonadati</taxon>
        <taxon>Pseudomonadota</taxon>
        <taxon>Alphaproteobacteria</taxon>
        <taxon>Rhodobacterales</taxon>
        <taxon>Roseobacteraceae</taxon>
        <taxon>Palleronia</taxon>
    </lineage>
</organism>